<comment type="caution">
    <text evidence="3">The sequence shown here is derived from an EMBL/GenBank/DDBJ whole genome shotgun (WGS) entry which is preliminary data.</text>
</comment>
<evidence type="ECO:0000313" key="4">
    <source>
        <dbReference type="Proteomes" id="UP001589535"/>
    </source>
</evidence>
<feature type="compositionally biased region" description="Pro residues" evidence="1">
    <location>
        <begin position="186"/>
        <end position="198"/>
    </location>
</feature>
<evidence type="ECO:0000256" key="1">
    <source>
        <dbReference type="SAM" id="MobiDB-lite"/>
    </source>
</evidence>
<reference evidence="3 4" key="1">
    <citation type="submission" date="2024-09" db="EMBL/GenBank/DDBJ databases">
        <authorList>
            <person name="Sun Q."/>
            <person name="Mori K."/>
        </authorList>
    </citation>
    <scope>NUCLEOTIDE SEQUENCE [LARGE SCALE GENOMIC DNA]</scope>
    <source>
        <strain evidence="3 4">JCM 13852</strain>
    </source>
</reference>
<feature type="domain" description="TIR" evidence="2">
    <location>
        <begin position="4"/>
        <end position="156"/>
    </location>
</feature>
<protein>
    <submittedName>
        <fullName evidence="3">TIR domain-containing protein</fullName>
    </submittedName>
</protein>
<dbReference type="PROSITE" id="PS50104">
    <property type="entry name" value="TIR"/>
    <property type="match status" value="1"/>
</dbReference>
<dbReference type="InterPro" id="IPR035897">
    <property type="entry name" value="Toll_tir_struct_dom_sf"/>
</dbReference>
<dbReference type="Pfam" id="PF13676">
    <property type="entry name" value="TIR_2"/>
    <property type="match status" value="1"/>
</dbReference>
<dbReference type="InterPro" id="IPR000157">
    <property type="entry name" value="TIR_dom"/>
</dbReference>
<name>A0ABV5U9W9_9PSEU</name>
<sequence length="198" mass="23372">MSGYKYDLFISYSRHGTARNWLLNHFYPRLVECLVDEMAPAPKIFLDKDMPRGVHWPAQLESALHRTKIMVAVLSAPYWESRWCMAEWESMEAREQSLGLASFECPQGLIYPIRFADSHRIENEGRLRSWWDFKGLDNPDRGFQESRDWHPFQQKVRECARDLAELLRQVPPWRPDWPVAKRPDPVLSPPPPLPRFDP</sequence>
<evidence type="ECO:0000313" key="3">
    <source>
        <dbReference type="EMBL" id="MFB9688182.1"/>
    </source>
</evidence>
<proteinExistence type="predicted"/>
<organism evidence="3 4">
    <name type="scientific">Amycolatopsis plumensis</name>
    <dbReference type="NCBI Taxonomy" id="236508"/>
    <lineage>
        <taxon>Bacteria</taxon>
        <taxon>Bacillati</taxon>
        <taxon>Actinomycetota</taxon>
        <taxon>Actinomycetes</taxon>
        <taxon>Pseudonocardiales</taxon>
        <taxon>Pseudonocardiaceae</taxon>
        <taxon>Amycolatopsis</taxon>
    </lineage>
</organism>
<dbReference type="Proteomes" id="UP001589535">
    <property type="component" value="Unassembled WGS sequence"/>
</dbReference>
<feature type="region of interest" description="Disordered" evidence="1">
    <location>
        <begin position="173"/>
        <end position="198"/>
    </location>
</feature>
<keyword evidence="4" id="KW-1185">Reference proteome</keyword>
<dbReference type="EMBL" id="JBHMBK010000024">
    <property type="protein sequence ID" value="MFB9688182.1"/>
    <property type="molecule type" value="Genomic_DNA"/>
</dbReference>
<dbReference type="SUPFAM" id="SSF52200">
    <property type="entry name" value="Toll/Interleukin receptor TIR domain"/>
    <property type="match status" value="1"/>
</dbReference>
<evidence type="ECO:0000259" key="2">
    <source>
        <dbReference type="PROSITE" id="PS50104"/>
    </source>
</evidence>
<gene>
    <name evidence="3" type="ORF">ACFFTO_28720</name>
</gene>
<dbReference type="RefSeq" id="WP_378199755.1">
    <property type="nucleotide sequence ID" value="NZ_JBHMBK010000024.1"/>
</dbReference>
<accession>A0ABV5U9W9</accession>
<dbReference type="Gene3D" id="3.40.50.10140">
    <property type="entry name" value="Toll/interleukin-1 receptor homology (TIR) domain"/>
    <property type="match status" value="1"/>
</dbReference>